<sequence length="252" mass="28985">MQVCGKIGLHLDQTTPEIFHDIYLSNCTFFRKSSFPYIVRLGIETIGKFLSTDYKQASHTVHPASRRHLLVECSAIQGRLDMVNVSSDLQQSLIYYSFCNNTTFVSFPKATAYVSCTPVTQNIDWDLLDEDYLNQKSWQILKSSEITNPEKDVIFKIWHNKGLTPKLAFSMGIYHDRDCPFCEAREINVSHYLLCQHFSQLWHYIFKILKLKLDARTLSSVQRGSGDPAQDVLVFYGICTIYTNILNNFTGL</sequence>
<protein>
    <submittedName>
        <fullName evidence="1">Uncharacterized protein</fullName>
    </submittedName>
</protein>
<name>A0A226D335_FOLCA</name>
<evidence type="ECO:0000313" key="2">
    <source>
        <dbReference type="Proteomes" id="UP000198287"/>
    </source>
</evidence>
<proteinExistence type="predicted"/>
<keyword evidence="2" id="KW-1185">Reference proteome</keyword>
<evidence type="ECO:0000313" key="1">
    <source>
        <dbReference type="EMBL" id="OXA39061.1"/>
    </source>
</evidence>
<dbReference type="AlphaFoldDB" id="A0A226D335"/>
<gene>
    <name evidence="1" type="ORF">Fcan01_26129</name>
</gene>
<organism evidence="1 2">
    <name type="scientific">Folsomia candida</name>
    <name type="common">Springtail</name>
    <dbReference type="NCBI Taxonomy" id="158441"/>
    <lineage>
        <taxon>Eukaryota</taxon>
        <taxon>Metazoa</taxon>
        <taxon>Ecdysozoa</taxon>
        <taxon>Arthropoda</taxon>
        <taxon>Hexapoda</taxon>
        <taxon>Collembola</taxon>
        <taxon>Entomobryomorpha</taxon>
        <taxon>Isotomoidea</taxon>
        <taxon>Isotomidae</taxon>
        <taxon>Proisotominae</taxon>
        <taxon>Folsomia</taxon>
    </lineage>
</organism>
<accession>A0A226D335</accession>
<dbReference type="Proteomes" id="UP000198287">
    <property type="component" value="Unassembled WGS sequence"/>
</dbReference>
<comment type="caution">
    <text evidence="1">The sequence shown here is derived from an EMBL/GenBank/DDBJ whole genome shotgun (WGS) entry which is preliminary data.</text>
</comment>
<reference evidence="1 2" key="1">
    <citation type="submission" date="2015-12" db="EMBL/GenBank/DDBJ databases">
        <title>The genome of Folsomia candida.</title>
        <authorList>
            <person name="Faddeeva A."/>
            <person name="Derks M.F."/>
            <person name="Anvar Y."/>
            <person name="Smit S."/>
            <person name="Van Straalen N."/>
            <person name="Roelofs D."/>
        </authorList>
    </citation>
    <scope>NUCLEOTIDE SEQUENCE [LARGE SCALE GENOMIC DNA]</scope>
    <source>
        <strain evidence="1 2">VU population</strain>
        <tissue evidence="1">Whole body</tissue>
    </source>
</reference>
<dbReference type="EMBL" id="LNIX01000041">
    <property type="protein sequence ID" value="OXA39061.1"/>
    <property type="molecule type" value="Genomic_DNA"/>
</dbReference>